<evidence type="ECO:0000313" key="16">
    <source>
        <dbReference type="EMBL" id="AEO54634.1"/>
    </source>
</evidence>
<evidence type="ECO:0000256" key="13">
    <source>
        <dbReference type="SAM" id="Phobius"/>
    </source>
</evidence>
<sequence>MTYRFVTSVRGSLCGLIYGKTLELSVTALDESIAVTLMSTDTELICRSFVTLHEVWASPIECGVALYLLYTQLGLAFLAPMIVSIIATVAIMQLANYIGNAQKKWVRGVQTRVDVTASMLGSMKEVKMLAFSDTLADMVQNLRVKELKLSKAYRKLLCLRVLLGSSTQTIAPLATFATFVIISQSTGRPLDVPSAYTSLSLIHLLSEPMVTVIRTIPMVSSALACFDRIRKFLLSESCNDHRLPMNQGDSPVEGTSPEGSITPTEGDVAPRELQELKEENSLQPGAPLMAISNASFGWVNGEPPILDNISCTIPKSRFTFIVGNVGSGKSTLMKALLGEIKPSKGYVYTAARKIAFVSQHAWIQNLTIRQNILGVSTYDEGWYNRVVYACALEQDLAELPDKDATKAGSGGVSLSGGQKQRVALARAVYSRQKVVFLDDVFAGQDAATEEHIHQNLFAEKGLFREMGTTVVCITNAIHRLSYADHVIALDERGCILHEGTFEQLQTATDYLLGLSTKQNGSTIATGDRAEQQTAKRATAPGPSNPKDEKEPKSSTRFLGEFATYRYYFGSVPRWYPFVSAAFIILYGGALKSTELLLSFWTGHVGAAVAEQTSDNTKNSFYLGIYGMLSGLAMIGIVGAAYFFLIIMVPRSSEVLHARLLTSVMAAPLAFFSKTDVGVVTNRFSQDMSVIDTELPFAMIDFSINLTITLFAAVLMCVFSGYFAATLVPLILFCWALQKFYLKTSRQMRILDLEAKSPLFTQFLDLLQGLSNVRAFAWQAAFRERYLELLDASQRPYYLLFCVQRWLAFVLDVLVAVLATVIMILVVTLRSQFSSQFVALALLNVTSFSQFLALVIQGWTQLETSFGAVARVQEFCSATENENRPTETSPAPEHWPSRGHVALENLTASYAVGAAPVLHGVTLDIPAGTKVGICGRSGSGKSSLVACLLRMLEISSNSHIRFDGIDISTLPRQAVRAAVAVVPQHPFLLRMTSIRDNLVPRRDEQQQQQHSDGKILSVLSRLNMRDVVERMGGLDSPLDLDRLSQGQRQLLCLARAVLANKKIVLLDEANSNVDERSERLMREVIRDEFAGCTVIAIVHRLGAVTDFDRIAVIDSGRVVEWDSPKALLERDSEFKRLWDLGSS</sequence>
<dbReference type="InterPro" id="IPR003593">
    <property type="entry name" value="AAA+_ATPase"/>
</dbReference>
<dbReference type="Pfam" id="PF00664">
    <property type="entry name" value="ABC_membrane"/>
    <property type="match status" value="1"/>
</dbReference>
<dbReference type="FunFam" id="1.20.1560.10:FF:000066">
    <property type="entry name" value="ABC multidrug transporter (Eurofung)"/>
    <property type="match status" value="1"/>
</dbReference>
<evidence type="ECO:0000256" key="5">
    <source>
        <dbReference type="ARBA" id="ARBA00022692"/>
    </source>
</evidence>
<dbReference type="OMA" id="YPRYQNA"/>
<dbReference type="InterPro" id="IPR044746">
    <property type="entry name" value="ABCC_6TM_D1"/>
</dbReference>
<feature type="domain" description="ABC transmembrane type-1" evidence="15">
    <location>
        <begin position="1"/>
        <end position="221"/>
    </location>
</feature>
<keyword evidence="17" id="KW-1185">Reference proteome</keyword>
<name>G2Q5K1_THET4</name>
<dbReference type="InterPro" id="IPR044726">
    <property type="entry name" value="ABCC_6TM_D2"/>
</dbReference>
<dbReference type="InterPro" id="IPR036640">
    <property type="entry name" value="ABC1_TM_sf"/>
</dbReference>
<reference evidence="16 17" key="1">
    <citation type="journal article" date="2011" name="Nat. Biotechnol.">
        <title>Comparative genomic analysis of the thermophilic biomass-degrading fungi Myceliophthora thermophila and Thielavia terrestris.</title>
        <authorList>
            <person name="Berka R.M."/>
            <person name="Grigoriev I.V."/>
            <person name="Otillar R."/>
            <person name="Salamov A."/>
            <person name="Grimwood J."/>
            <person name="Reid I."/>
            <person name="Ishmael N."/>
            <person name="John T."/>
            <person name="Darmond C."/>
            <person name="Moisan M.-C."/>
            <person name="Henrissat B."/>
            <person name="Coutinho P.M."/>
            <person name="Lombard V."/>
            <person name="Natvig D.O."/>
            <person name="Lindquist E."/>
            <person name="Schmutz J."/>
            <person name="Lucas S."/>
            <person name="Harris P."/>
            <person name="Powlowski J."/>
            <person name="Bellemare A."/>
            <person name="Taylor D."/>
            <person name="Butler G."/>
            <person name="de Vries R.P."/>
            <person name="Allijn I.E."/>
            <person name="van den Brink J."/>
            <person name="Ushinsky S."/>
            <person name="Storms R."/>
            <person name="Powell A.J."/>
            <person name="Paulsen I.T."/>
            <person name="Elbourne L.D.H."/>
            <person name="Baker S.E."/>
            <person name="Magnuson J."/>
            <person name="LaBoissiere S."/>
            <person name="Clutterbuck A.J."/>
            <person name="Martinez D."/>
            <person name="Wogulis M."/>
            <person name="de Leon A.L."/>
            <person name="Rey M.W."/>
            <person name="Tsang A."/>
        </authorList>
    </citation>
    <scope>NUCLEOTIDE SEQUENCE [LARGE SCALE GENOMIC DNA]</scope>
    <source>
        <strain evidence="17">ATCC 42464 / BCRC 31852 / DSM 1799</strain>
    </source>
</reference>
<evidence type="ECO:0000256" key="1">
    <source>
        <dbReference type="ARBA" id="ARBA00004651"/>
    </source>
</evidence>
<dbReference type="GO" id="GO:0005524">
    <property type="term" value="F:ATP binding"/>
    <property type="evidence" value="ECO:0007669"/>
    <property type="project" value="UniProtKB-KW"/>
</dbReference>
<dbReference type="eggNOG" id="KOG0054">
    <property type="taxonomic scope" value="Eukaryota"/>
</dbReference>
<dbReference type="GeneID" id="11505496"/>
<evidence type="ECO:0008006" key="18">
    <source>
        <dbReference type="Google" id="ProtNLM"/>
    </source>
</evidence>
<evidence type="ECO:0000256" key="6">
    <source>
        <dbReference type="ARBA" id="ARBA00022741"/>
    </source>
</evidence>
<keyword evidence="4" id="KW-1003">Cell membrane</keyword>
<dbReference type="SMART" id="SM00382">
    <property type="entry name" value="AAA"/>
    <property type="match status" value="2"/>
</dbReference>
<evidence type="ECO:0000313" key="17">
    <source>
        <dbReference type="Proteomes" id="UP000007322"/>
    </source>
</evidence>
<feature type="region of interest" description="Disordered" evidence="12">
    <location>
        <begin position="244"/>
        <end position="266"/>
    </location>
</feature>
<dbReference type="InParanoid" id="G2Q5K1"/>
<dbReference type="AlphaFoldDB" id="G2Q5K1"/>
<dbReference type="KEGG" id="mtm:MYCTH_2297401"/>
<evidence type="ECO:0000256" key="12">
    <source>
        <dbReference type="SAM" id="MobiDB-lite"/>
    </source>
</evidence>
<organism evidence="16 17">
    <name type="scientific">Thermothelomyces thermophilus (strain ATCC 42464 / BCRC 31852 / DSM 1799)</name>
    <name type="common">Sporotrichum thermophile</name>
    <dbReference type="NCBI Taxonomy" id="573729"/>
    <lineage>
        <taxon>Eukaryota</taxon>
        <taxon>Fungi</taxon>
        <taxon>Dikarya</taxon>
        <taxon>Ascomycota</taxon>
        <taxon>Pezizomycotina</taxon>
        <taxon>Sordariomycetes</taxon>
        <taxon>Sordariomycetidae</taxon>
        <taxon>Sordariales</taxon>
        <taxon>Chaetomiaceae</taxon>
        <taxon>Thermothelomyces</taxon>
    </lineage>
</organism>
<keyword evidence="3" id="KW-0813">Transport</keyword>
<evidence type="ECO:0000259" key="14">
    <source>
        <dbReference type="PROSITE" id="PS50893"/>
    </source>
</evidence>
<dbReference type="Pfam" id="PF00005">
    <property type="entry name" value="ABC_tran"/>
    <property type="match status" value="2"/>
</dbReference>
<dbReference type="InterPro" id="IPR003439">
    <property type="entry name" value="ABC_transporter-like_ATP-bd"/>
</dbReference>
<feature type="transmembrane region" description="Helical" evidence="13">
    <location>
        <begin position="620"/>
        <end position="648"/>
    </location>
</feature>
<feature type="domain" description="ABC transporter" evidence="14">
    <location>
        <begin position="289"/>
        <end position="517"/>
    </location>
</feature>
<dbReference type="GO" id="GO:0140359">
    <property type="term" value="F:ABC-type transporter activity"/>
    <property type="evidence" value="ECO:0007669"/>
    <property type="project" value="InterPro"/>
</dbReference>
<keyword evidence="6" id="KW-0547">Nucleotide-binding</keyword>
<evidence type="ECO:0000256" key="8">
    <source>
        <dbReference type="ARBA" id="ARBA00022989"/>
    </source>
</evidence>
<feature type="transmembrane region" description="Helical" evidence="13">
    <location>
        <begin position="75"/>
        <end position="98"/>
    </location>
</feature>
<evidence type="ECO:0000256" key="10">
    <source>
        <dbReference type="ARBA" id="ARBA00023180"/>
    </source>
</evidence>
<evidence type="ECO:0000259" key="15">
    <source>
        <dbReference type="PROSITE" id="PS50929"/>
    </source>
</evidence>
<dbReference type="InterPro" id="IPR050173">
    <property type="entry name" value="ABC_transporter_C-like"/>
</dbReference>
<comment type="function">
    <text evidence="11">ABC-type transporter; part of the gene cluster that mediates the biosynthesis of the phomopsins, a group of hexapeptide mycotoxins which infects lupins and causes lupinosis disease in livestock.</text>
</comment>
<comment type="similarity">
    <text evidence="2">Belongs to the ABC transporter superfamily. ABCC family. Conjugate transporter (TC 3.A.1.208) subfamily.</text>
</comment>
<feature type="region of interest" description="Disordered" evidence="12">
    <location>
        <begin position="522"/>
        <end position="553"/>
    </location>
</feature>
<dbReference type="HOGENOM" id="CLU_000604_27_5_1"/>
<dbReference type="SUPFAM" id="SSF52540">
    <property type="entry name" value="P-loop containing nucleoside triphosphate hydrolases"/>
    <property type="match status" value="2"/>
</dbReference>
<dbReference type="FunFam" id="1.20.1560.10:FF:000055">
    <property type="entry name" value="ABC multidrug transporter (Eurofung)"/>
    <property type="match status" value="1"/>
</dbReference>
<dbReference type="FunFam" id="3.40.50.300:FF:002145">
    <property type="entry name" value="ABC transporter (MsbA subfamily)"/>
    <property type="match status" value="1"/>
</dbReference>
<feature type="transmembrane region" description="Helical" evidence="13">
    <location>
        <begin position="574"/>
        <end position="600"/>
    </location>
</feature>
<evidence type="ECO:0000256" key="2">
    <source>
        <dbReference type="ARBA" id="ARBA00009726"/>
    </source>
</evidence>
<keyword evidence="9 13" id="KW-0472">Membrane</keyword>
<feature type="transmembrane region" description="Helical" evidence="13">
    <location>
        <begin position="703"/>
        <end position="736"/>
    </location>
</feature>
<dbReference type="OrthoDB" id="6500128at2759"/>
<evidence type="ECO:0000256" key="3">
    <source>
        <dbReference type="ARBA" id="ARBA00022448"/>
    </source>
</evidence>
<dbReference type="CDD" id="cd18579">
    <property type="entry name" value="ABC_6TM_ABCC_D1"/>
    <property type="match status" value="1"/>
</dbReference>
<evidence type="ECO:0000256" key="9">
    <source>
        <dbReference type="ARBA" id="ARBA00023136"/>
    </source>
</evidence>
<keyword evidence="10" id="KW-0325">Glycoprotein</keyword>
<keyword evidence="7" id="KW-0067">ATP-binding</keyword>
<dbReference type="CDD" id="cd03244">
    <property type="entry name" value="ABCC_MRP_domain2"/>
    <property type="match status" value="1"/>
</dbReference>
<proteinExistence type="inferred from homology"/>
<dbReference type="Proteomes" id="UP000007322">
    <property type="component" value="Chromosome 1"/>
</dbReference>
<dbReference type="GO" id="GO:0016887">
    <property type="term" value="F:ATP hydrolysis activity"/>
    <property type="evidence" value="ECO:0007669"/>
    <property type="project" value="InterPro"/>
</dbReference>
<evidence type="ECO:0000256" key="11">
    <source>
        <dbReference type="ARBA" id="ARBA00059074"/>
    </source>
</evidence>
<dbReference type="SUPFAM" id="SSF90123">
    <property type="entry name" value="ABC transporter transmembrane region"/>
    <property type="match status" value="2"/>
</dbReference>
<dbReference type="InterPro" id="IPR027417">
    <property type="entry name" value="P-loop_NTPase"/>
</dbReference>
<dbReference type="PANTHER" id="PTHR24223:SF269">
    <property type="entry name" value="ABC MULTIDRUG TRANSPORTER (EUROFUNG)-RELATED"/>
    <property type="match status" value="1"/>
</dbReference>
<dbReference type="EMBL" id="CP003002">
    <property type="protein sequence ID" value="AEO54634.1"/>
    <property type="molecule type" value="Genomic_DNA"/>
</dbReference>
<evidence type="ECO:0000256" key="4">
    <source>
        <dbReference type="ARBA" id="ARBA00022475"/>
    </source>
</evidence>
<dbReference type="Gene3D" id="1.20.1560.10">
    <property type="entry name" value="ABC transporter type 1, transmembrane domain"/>
    <property type="match status" value="2"/>
</dbReference>
<comment type="subcellular location">
    <subcellularLocation>
        <location evidence="1">Cell membrane</location>
        <topology evidence="1">Multi-pass membrane protein</topology>
    </subcellularLocation>
</comment>
<dbReference type="Gene3D" id="3.40.50.300">
    <property type="entry name" value="P-loop containing nucleotide triphosphate hydrolases"/>
    <property type="match status" value="2"/>
</dbReference>
<dbReference type="InterPro" id="IPR011527">
    <property type="entry name" value="ABC1_TM_dom"/>
</dbReference>
<keyword evidence="8 13" id="KW-1133">Transmembrane helix</keyword>
<dbReference type="PROSITE" id="PS50893">
    <property type="entry name" value="ABC_TRANSPORTER_2"/>
    <property type="match status" value="2"/>
</dbReference>
<dbReference type="PROSITE" id="PS00211">
    <property type="entry name" value="ABC_TRANSPORTER_1"/>
    <property type="match status" value="2"/>
</dbReference>
<feature type="domain" description="ABC transmembrane type-1" evidence="15">
    <location>
        <begin position="581"/>
        <end position="863"/>
    </location>
</feature>
<dbReference type="PANTHER" id="PTHR24223">
    <property type="entry name" value="ATP-BINDING CASSETTE SUB-FAMILY C"/>
    <property type="match status" value="1"/>
</dbReference>
<evidence type="ECO:0000256" key="7">
    <source>
        <dbReference type="ARBA" id="ARBA00022840"/>
    </source>
</evidence>
<accession>G2Q5K1</accession>
<feature type="domain" description="ABC transporter" evidence="14">
    <location>
        <begin position="900"/>
        <end position="1139"/>
    </location>
</feature>
<dbReference type="VEuPathDB" id="FungiDB:MYCTH_2297401"/>
<protein>
    <recommendedName>
        <fullName evidence="18">ABC transporter-like protein</fullName>
    </recommendedName>
</protein>
<keyword evidence="5 13" id="KW-0812">Transmembrane</keyword>
<dbReference type="InterPro" id="IPR017871">
    <property type="entry name" value="ABC_transporter-like_CS"/>
</dbReference>
<feature type="transmembrane region" description="Helical" evidence="13">
    <location>
        <begin position="796"/>
        <end position="824"/>
    </location>
</feature>
<dbReference type="CDD" id="cd18580">
    <property type="entry name" value="ABC_6TM_ABCC_D2"/>
    <property type="match status" value="1"/>
</dbReference>
<dbReference type="PROSITE" id="PS50929">
    <property type="entry name" value="ABC_TM1F"/>
    <property type="match status" value="2"/>
</dbReference>
<dbReference type="GO" id="GO:0005886">
    <property type="term" value="C:plasma membrane"/>
    <property type="evidence" value="ECO:0007669"/>
    <property type="project" value="UniProtKB-SubCell"/>
</dbReference>
<gene>
    <name evidence="16" type="ORF">MYCTH_2297401</name>
</gene>
<dbReference type="RefSeq" id="XP_003659879.1">
    <property type="nucleotide sequence ID" value="XM_003659831.1"/>
</dbReference>